<accession>A0A172JGL4</accession>
<dbReference type="GO" id="GO:0004519">
    <property type="term" value="F:endonuclease activity"/>
    <property type="evidence" value="ECO:0007669"/>
    <property type="project" value="UniProtKB-KW"/>
</dbReference>
<evidence type="ECO:0000313" key="2">
    <source>
        <dbReference type="EMBL" id="AMR59642.1"/>
    </source>
</evidence>
<dbReference type="EMBL" id="KU687351">
    <property type="protein sequence ID" value="AMR59642.1"/>
    <property type="molecule type" value="Genomic_DNA"/>
</dbReference>
<keyword evidence="2" id="KW-0378">Hydrolase</keyword>
<evidence type="ECO:0000259" key="1">
    <source>
        <dbReference type="Pfam" id="PF13392"/>
    </source>
</evidence>
<reference evidence="2 3" key="1">
    <citation type="submission" date="2016-02" db="EMBL/GenBank/DDBJ databases">
        <title>Characterization of five Podoviridae phages infecting Citrobacter freundii.</title>
        <authorList>
            <person name="Hamdi S."/>
            <person name="Rousseau G.M."/>
            <person name="Labrie S.J."/>
            <person name="Saied Kourda R."/>
            <person name="Tremblay D.M."/>
            <person name="Moineau S."/>
            <person name="Ben Slama K."/>
        </authorList>
    </citation>
    <scope>NUCLEOTIDE SEQUENCE [LARGE SCALE GENOMIC DNA]</scope>
</reference>
<organism evidence="2 3">
    <name type="scientific">Citrobacter phage SH5</name>
    <dbReference type="NCBI Taxonomy" id="1805468"/>
    <lineage>
        <taxon>Viruses</taxon>
        <taxon>Duplodnaviria</taxon>
        <taxon>Heunggongvirae</taxon>
        <taxon>Uroviricota</taxon>
        <taxon>Caudoviricetes</taxon>
        <taxon>Autographivirales</taxon>
        <taxon>Autotranscriptaviridae</taxon>
        <taxon>Studiervirinae</taxon>
        <taxon>Kayfunavirus</taxon>
        <taxon>Kayfunavirus SH4</taxon>
    </lineage>
</organism>
<dbReference type="Gene3D" id="3.90.75.20">
    <property type="match status" value="1"/>
</dbReference>
<proteinExistence type="predicted"/>
<name>A0A172JGL4_9CAUD</name>
<dbReference type="SUPFAM" id="SSF54060">
    <property type="entry name" value="His-Me finger endonucleases"/>
    <property type="match status" value="1"/>
</dbReference>
<keyword evidence="2" id="KW-0540">Nuclease</keyword>
<dbReference type="InterPro" id="IPR003615">
    <property type="entry name" value="HNH_nuc"/>
</dbReference>
<protein>
    <submittedName>
        <fullName evidence="2">HNH endonuclease</fullName>
    </submittedName>
</protein>
<evidence type="ECO:0000313" key="3">
    <source>
        <dbReference type="Proteomes" id="UP000222579"/>
    </source>
</evidence>
<gene>
    <name evidence="2" type="ORF">sh5_0021</name>
</gene>
<dbReference type="Pfam" id="PF13392">
    <property type="entry name" value="HNH_3"/>
    <property type="match status" value="1"/>
</dbReference>
<dbReference type="Proteomes" id="UP000222579">
    <property type="component" value="Segment"/>
</dbReference>
<feature type="domain" description="HNH nuclease" evidence="1">
    <location>
        <begin position="14"/>
        <end position="55"/>
    </location>
</feature>
<dbReference type="InterPro" id="IPR044925">
    <property type="entry name" value="His-Me_finger_sf"/>
</dbReference>
<keyword evidence="2" id="KW-0255">Endonuclease</keyword>
<sequence>MAKSYYQKYKQPRVHVQVWTEANGPVPKGFVVDHINGDIHDNRLENLRLATVAQNIRNSKRRSDNKSGLKGLSWDKSRGCFRGMVTTDGRSQSFRSKDLLEVCCWLHTTRKEAHGEFGRRG</sequence>